<keyword evidence="1" id="KW-0143">Chaperone</keyword>
<dbReference type="EMBL" id="CP096849">
    <property type="protein sequence ID" value="WMT67100.1"/>
    <property type="molecule type" value="Genomic_DNA"/>
</dbReference>
<protein>
    <submittedName>
        <fullName evidence="2">Molecular chaperone TorD family protein</fullName>
    </submittedName>
</protein>
<dbReference type="AlphaFoldDB" id="A0AAJ6LN04"/>
<dbReference type="PANTHER" id="PTHR34227:SF12">
    <property type="entry name" value="CHAPERONE PROTEIN YCDY"/>
    <property type="match status" value="1"/>
</dbReference>
<dbReference type="InterPro" id="IPR050289">
    <property type="entry name" value="TorD/DmsD_chaperones"/>
</dbReference>
<dbReference type="Pfam" id="PF02613">
    <property type="entry name" value="Nitrate_red_del"/>
    <property type="match status" value="1"/>
</dbReference>
<dbReference type="InterPro" id="IPR036411">
    <property type="entry name" value="TorD-like_sf"/>
</dbReference>
<dbReference type="InterPro" id="IPR020945">
    <property type="entry name" value="DMSO/NO3_reduct_chaperone"/>
</dbReference>
<evidence type="ECO:0000313" key="2">
    <source>
        <dbReference type="EMBL" id="WMT67100.1"/>
    </source>
</evidence>
<organism evidence="2 3">
    <name type="scientific">Enterobacter kobei</name>
    <dbReference type="NCBI Taxonomy" id="208224"/>
    <lineage>
        <taxon>Bacteria</taxon>
        <taxon>Pseudomonadati</taxon>
        <taxon>Pseudomonadota</taxon>
        <taxon>Gammaproteobacteria</taxon>
        <taxon>Enterobacterales</taxon>
        <taxon>Enterobacteriaceae</taxon>
        <taxon>Enterobacter</taxon>
        <taxon>Enterobacter cloacae complex</taxon>
    </lineage>
</organism>
<dbReference type="Gene3D" id="1.10.3480.10">
    <property type="entry name" value="TorD-like"/>
    <property type="match status" value="1"/>
</dbReference>
<dbReference type="PANTHER" id="PTHR34227">
    <property type="entry name" value="CHAPERONE PROTEIN YCDY"/>
    <property type="match status" value="1"/>
</dbReference>
<reference evidence="2" key="1">
    <citation type="submission" date="2022-04" db="EMBL/GenBank/DDBJ databases">
        <title>Co-occurrence of mcr-9 and blaNDM-1 in multidrug-resistant Enterobacter kobei strain isolated from an infant with urinary infection.</title>
        <authorList>
            <person name="Zeng H."/>
        </authorList>
    </citation>
    <scope>NUCLEOTIDE SEQUENCE</scope>
    <source>
        <strain evidence="2">EC1382</strain>
    </source>
</reference>
<evidence type="ECO:0000313" key="3">
    <source>
        <dbReference type="Proteomes" id="UP001228563"/>
    </source>
</evidence>
<dbReference type="RefSeq" id="WP_045281617.1">
    <property type="nucleotide sequence ID" value="NZ_BRUA01000002.1"/>
</dbReference>
<name>A0AAJ6LN04_9ENTR</name>
<accession>A0AAJ6LN04</accession>
<proteinExistence type="predicted"/>
<dbReference type="SUPFAM" id="SSF89155">
    <property type="entry name" value="TorD-like"/>
    <property type="match status" value="1"/>
</dbReference>
<gene>
    <name evidence="2" type="ORF">M2B19_05835</name>
</gene>
<evidence type="ECO:0000256" key="1">
    <source>
        <dbReference type="ARBA" id="ARBA00023186"/>
    </source>
</evidence>
<dbReference type="KEGG" id="ekb:BFV64_05860"/>
<dbReference type="Proteomes" id="UP001228563">
    <property type="component" value="Chromosome"/>
</dbReference>
<sequence>MNDKDIFTPSIYEALTPFEINGLMFRDFFNAADMTSRCASLRYFFPESESWPQDEALNVEYDFNVLFVGPATLLAPPYASVYLDDEPLLMGATTLSVREFLQSIGLSVTAENSVPDDHISYEIELAVMLLVHARHSPQYHEALTRFVRAHLELWLPAFIAKIKDCAKTAVIKCLAVLLTNWFDELKTRVIL</sequence>